<dbReference type="InterPro" id="IPR002931">
    <property type="entry name" value="Transglutaminase-like"/>
</dbReference>
<feature type="transmembrane region" description="Helical" evidence="1">
    <location>
        <begin position="54"/>
        <end position="73"/>
    </location>
</feature>
<dbReference type="InterPro" id="IPR021878">
    <property type="entry name" value="TgpA_N"/>
</dbReference>
<keyword evidence="1" id="KW-0472">Membrane</keyword>
<dbReference type="Pfam" id="PF11992">
    <property type="entry name" value="TgpA_N"/>
    <property type="match status" value="1"/>
</dbReference>
<dbReference type="SMART" id="SM00460">
    <property type="entry name" value="TGc"/>
    <property type="match status" value="1"/>
</dbReference>
<evidence type="ECO:0000313" key="4">
    <source>
        <dbReference type="Proteomes" id="UP000704611"/>
    </source>
</evidence>
<feature type="transmembrane region" description="Helical" evidence="1">
    <location>
        <begin position="535"/>
        <end position="553"/>
    </location>
</feature>
<keyword evidence="1" id="KW-0812">Transmembrane</keyword>
<evidence type="ECO:0000313" key="3">
    <source>
        <dbReference type="EMBL" id="MBV2129919.1"/>
    </source>
</evidence>
<feature type="transmembrane region" description="Helical" evidence="1">
    <location>
        <begin position="156"/>
        <end position="175"/>
    </location>
</feature>
<accession>A0ABS6MNE9</accession>
<dbReference type="PANTHER" id="PTHR42736:SF1">
    <property type="entry name" value="PROTEIN-GLUTAMINE GAMMA-GLUTAMYLTRANSFERASE"/>
    <property type="match status" value="1"/>
</dbReference>
<dbReference type="RefSeq" id="WP_217669666.1">
    <property type="nucleotide sequence ID" value="NZ_JAHRID010000005.1"/>
</dbReference>
<dbReference type="InterPro" id="IPR052901">
    <property type="entry name" value="Bact_TGase-like"/>
</dbReference>
<protein>
    <submittedName>
        <fullName evidence="3">DUF3488 and transglutaminase-like domain-containing protein</fullName>
    </submittedName>
</protein>
<sequence>MLILLSRQAILSFYAILVSLIVLLHQALPLWYSAILLLLLLYRWPLQQNDKVNKLKRVNVIAALILLLLLVAIKQSGVFHFMLQILLLSAVSRLVLIRQRHDSHQLLWVLYFLLACCFIFYQSMLVSLVILALLMFTLYCHYRLYASKQYQLQMLQLVKAILITLPVWISLFLLFPRLQPLWRIPTAEAAVTGLADTLDPGSIENLVQSDKLAFRAIFTDPPPPRQQLYWRAKVYEDFDGRSWTVNQRFERRQSANRQPENTNAEQWINYQVIAEVSNQRSLFALGQPVQYASVVRPTAAYLVEARRPVTQRLSYQLSSMLTPVPADTTFEQQLNSRTVNANPETRELASQLAAKSRSTAELIELISTMFRQQPFYYSLNPPRLGANSIDAFLFDSRTGFCSHYASATAVLLREAGVAARVVGGYQGGVWHEEQQYLEVRQREAHAWVEYYDQGSWQRFDPTAVIAPERVLAGLEAVLMADEQNQLQANWRRFSALNYLSQQLLHLDYYWSVWILSFDENNQQNLWQQLKAARNILILLASVLLLTAMIWWLWRFRRKPDNNAAAVRLINKYFSKVLSKKAAGQHFSQFATVLKKHNPEYNSELAHIDQLYQRALFAEDQQALVQLADYLKQHRHSLKKLTWPE</sequence>
<dbReference type="PANTHER" id="PTHR42736">
    <property type="entry name" value="PROTEIN-GLUTAMINE GAMMA-GLUTAMYLTRANSFERASE"/>
    <property type="match status" value="1"/>
</dbReference>
<dbReference type="EMBL" id="JAHRID010000005">
    <property type="protein sequence ID" value="MBV2129919.1"/>
    <property type="molecule type" value="Genomic_DNA"/>
</dbReference>
<feature type="transmembrane region" description="Helical" evidence="1">
    <location>
        <begin position="108"/>
        <end position="136"/>
    </location>
</feature>
<keyword evidence="1" id="KW-1133">Transmembrane helix</keyword>
<organism evidence="3 4">
    <name type="scientific">Arsukibacterium indicum</name>
    <dbReference type="NCBI Taxonomy" id="2848612"/>
    <lineage>
        <taxon>Bacteria</taxon>
        <taxon>Pseudomonadati</taxon>
        <taxon>Pseudomonadota</taxon>
        <taxon>Gammaproteobacteria</taxon>
        <taxon>Chromatiales</taxon>
        <taxon>Chromatiaceae</taxon>
        <taxon>Arsukibacterium</taxon>
    </lineage>
</organism>
<evidence type="ECO:0000256" key="1">
    <source>
        <dbReference type="SAM" id="Phobius"/>
    </source>
</evidence>
<proteinExistence type="predicted"/>
<feature type="transmembrane region" description="Helical" evidence="1">
    <location>
        <begin position="79"/>
        <end position="96"/>
    </location>
</feature>
<comment type="caution">
    <text evidence="3">The sequence shown here is derived from an EMBL/GenBank/DDBJ whole genome shotgun (WGS) entry which is preliminary data.</text>
</comment>
<feature type="domain" description="Transglutaminase-like" evidence="2">
    <location>
        <begin position="393"/>
        <end position="463"/>
    </location>
</feature>
<evidence type="ECO:0000259" key="2">
    <source>
        <dbReference type="SMART" id="SM00460"/>
    </source>
</evidence>
<dbReference type="Pfam" id="PF01841">
    <property type="entry name" value="Transglut_core"/>
    <property type="match status" value="1"/>
</dbReference>
<reference evidence="3 4" key="1">
    <citation type="submission" date="2021-06" db="EMBL/GenBank/DDBJ databases">
        <title>Rheinheimera indica sp. nov., isolated from deep-sea sediment.</title>
        <authorList>
            <person name="Wang Z."/>
            <person name="Zhang X.-Y."/>
        </authorList>
    </citation>
    <scope>NUCLEOTIDE SEQUENCE [LARGE SCALE GENOMIC DNA]</scope>
    <source>
        <strain evidence="3 4">SM2107</strain>
    </source>
</reference>
<feature type="transmembrane region" description="Helical" evidence="1">
    <location>
        <begin position="12"/>
        <end position="42"/>
    </location>
</feature>
<dbReference type="Proteomes" id="UP000704611">
    <property type="component" value="Unassembled WGS sequence"/>
</dbReference>
<name>A0ABS6MNE9_9GAMM</name>
<gene>
    <name evidence="3" type="ORF">KQY15_12560</name>
</gene>
<keyword evidence="4" id="KW-1185">Reference proteome</keyword>